<dbReference type="PANTHER" id="PTHR30563">
    <property type="entry name" value="DNA RECOMBINATION PROTEIN RMUC"/>
    <property type="match status" value="1"/>
</dbReference>
<protein>
    <submittedName>
        <fullName evidence="6">DNA recombination protein RmuC</fullName>
    </submittedName>
</protein>
<evidence type="ECO:0000256" key="5">
    <source>
        <dbReference type="SAM" id="Coils"/>
    </source>
</evidence>
<evidence type="ECO:0000256" key="3">
    <source>
        <dbReference type="ARBA" id="ARBA00023054"/>
    </source>
</evidence>
<accession>A0A7V8SX61</accession>
<dbReference type="GO" id="GO:0006310">
    <property type="term" value="P:DNA recombination"/>
    <property type="evidence" value="ECO:0007669"/>
    <property type="project" value="UniProtKB-KW"/>
</dbReference>
<evidence type="ECO:0000256" key="2">
    <source>
        <dbReference type="ARBA" id="ARBA00009840"/>
    </source>
</evidence>
<proteinExistence type="inferred from homology"/>
<evidence type="ECO:0000313" key="6">
    <source>
        <dbReference type="EMBL" id="MBA0085664.1"/>
    </source>
</evidence>
<comment type="function">
    <text evidence="1">Involved in DNA recombination.</text>
</comment>
<dbReference type="Pfam" id="PF02646">
    <property type="entry name" value="RmuC"/>
    <property type="match status" value="1"/>
</dbReference>
<dbReference type="EMBL" id="JACDQQ010001146">
    <property type="protein sequence ID" value="MBA0085664.1"/>
    <property type="molecule type" value="Genomic_DNA"/>
</dbReference>
<feature type="coiled-coil region" evidence="5">
    <location>
        <begin position="95"/>
        <end position="122"/>
    </location>
</feature>
<comment type="similarity">
    <text evidence="2">Belongs to the RmuC family.</text>
</comment>
<keyword evidence="4" id="KW-0233">DNA recombination</keyword>
<dbReference type="Proteomes" id="UP000567293">
    <property type="component" value="Unassembled WGS sequence"/>
</dbReference>
<dbReference type="AlphaFoldDB" id="A0A7V8SX61"/>
<evidence type="ECO:0000256" key="4">
    <source>
        <dbReference type="ARBA" id="ARBA00023172"/>
    </source>
</evidence>
<reference evidence="6" key="1">
    <citation type="submission" date="2020-06" db="EMBL/GenBank/DDBJ databases">
        <title>Legume-microbial interactions unlock mineral nutrients during tropical forest succession.</title>
        <authorList>
            <person name="Epihov D.Z."/>
        </authorList>
    </citation>
    <scope>NUCLEOTIDE SEQUENCE [LARGE SCALE GENOMIC DNA]</scope>
    <source>
        <strain evidence="6">Pan2503</strain>
    </source>
</reference>
<keyword evidence="3 5" id="KW-0175">Coiled coil</keyword>
<sequence length="386" mass="42030">MTEVLIGVAIVVALAVLWLVFEGFQSRQKNETLESQLNELRRDLQNMATAQAKSTGQMEAIATGVAQRLDSVTPALQEAVKNSAQITGQLASDAETRMAEELKNARDQISQIQRQLGEVHEASAQLSEAAETIEGILGGAKSRGSLGEVTLERLLEDSLPPRLYATQYRFSSGEAADAVIFLRDKKLMAIDSKFPLDAYRRISSEGEGARRAFGNAVKGHADAVAKKYIVPEEGTLELALMFVPSESVYYELLMTEDAKGQPLDAYCREKQVIAVSPNTLYAHLCVIAMGLRGMQTEENVRRLLSSLSGLEKHLEKFADKFAVMGTHLKNAAQGYSEADKLLEKTHDALEGMLAPDPAEPALENGQSLLRFTGEANSNAARSKESA</sequence>
<evidence type="ECO:0000313" key="7">
    <source>
        <dbReference type="Proteomes" id="UP000567293"/>
    </source>
</evidence>
<keyword evidence="7" id="KW-1185">Reference proteome</keyword>
<comment type="caution">
    <text evidence="6">The sequence shown here is derived from an EMBL/GenBank/DDBJ whole genome shotgun (WGS) entry which is preliminary data.</text>
</comment>
<gene>
    <name evidence="6" type="ORF">HRJ53_11765</name>
</gene>
<dbReference type="PANTHER" id="PTHR30563:SF0">
    <property type="entry name" value="DNA RECOMBINATION PROTEIN RMUC"/>
    <property type="match status" value="1"/>
</dbReference>
<organism evidence="6 7">
    <name type="scientific">Candidatus Acidiferrum panamense</name>
    <dbReference type="NCBI Taxonomy" id="2741543"/>
    <lineage>
        <taxon>Bacteria</taxon>
        <taxon>Pseudomonadati</taxon>
        <taxon>Acidobacteriota</taxon>
        <taxon>Terriglobia</taxon>
        <taxon>Candidatus Acidiferrales</taxon>
        <taxon>Candidatus Acidiferrum</taxon>
    </lineage>
</organism>
<dbReference type="InterPro" id="IPR003798">
    <property type="entry name" value="DNA_recombination_RmuC"/>
</dbReference>
<evidence type="ECO:0000256" key="1">
    <source>
        <dbReference type="ARBA" id="ARBA00003416"/>
    </source>
</evidence>
<name>A0A7V8SX61_9BACT</name>